<dbReference type="AlphaFoldDB" id="A0A261SFU3"/>
<name>A0A261SFU3_9BORD</name>
<proteinExistence type="predicted"/>
<gene>
    <name evidence="1" type="ORF">CEG14_14855</name>
</gene>
<dbReference type="InterPro" id="IPR010064">
    <property type="entry name" value="HK97-gp10_tail"/>
</dbReference>
<evidence type="ECO:0000313" key="1">
    <source>
        <dbReference type="EMBL" id="OZI36289.1"/>
    </source>
</evidence>
<dbReference type="OrthoDB" id="8613246at2"/>
<reference evidence="1 2" key="1">
    <citation type="submission" date="2017-05" db="EMBL/GenBank/DDBJ databases">
        <title>Complete and WGS of Bordetella genogroups.</title>
        <authorList>
            <person name="Spilker T."/>
            <person name="LiPuma J."/>
        </authorList>
    </citation>
    <scope>NUCLEOTIDE SEQUENCE [LARGE SCALE GENOMIC DNA]</scope>
    <source>
        <strain evidence="1 2">AU17610</strain>
    </source>
</reference>
<dbReference type="Pfam" id="PF04883">
    <property type="entry name" value="HK97-gp10_like"/>
    <property type="match status" value="1"/>
</dbReference>
<evidence type="ECO:0000313" key="2">
    <source>
        <dbReference type="Proteomes" id="UP000217005"/>
    </source>
</evidence>
<protein>
    <recommendedName>
        <fullName evidence="3">HK97 gp10 family phage protein</fullName>
    </recommendedName>
</protein>
<evidence type="ECO:0008006" key="3">
    <source>
        <dbReference type="Google" id="ProtNLM"/>
    </source>
</evidence>
<dbReference type="EMBL" id="NEVL01000003">
    <property type="protein sequence ID" value="OZI36289.1"/>
    <property type="molecule type" value="Genomic_DNA"/>
</dbReference>
<dbReference type="RefSeq" id="WP_094827095.1">
    <property type="nucleotide sequence ID" value="NZ_NEVL01000003.1"/>
</dbReference>
<dbReference type="Proteomes" id="UP000217005">
    <property type="component" value="Unassembled WGS sequence"/>
</dbReference>
<sequence length="169" mass="19564">MTRRQYRATKTHKRNEVGFSFEGDIAKQVASFFDEIKEKAVRPAVHAMAVVLYDEMRERVPLRLGTLQSAIYRWFDDAASGPDRKTYLVGVNKRKAPHWWLVEHGHWRKHKIKRLPGGEWVTIKDQPLKTPVFVPAQPYLRVSVDAKMPEAVKAGMNRLAEKIMEVRNG</sequence>
<accession>A0A261SFU3</accession>
<organism evidence="1 2">
    <name type="scientific">Bordetella genomosp. 1</name>
    <dbReference type="NCBI Taxonomy" id="1395607"/>
    <lineage>
        <taxon>Bacteria</taxon>
        <taxon>Pseudomonadati</taxon>
        <taxon>Pseudomonadota</taxon>
        <taxon>Betaproteobacteria</taxon>
        <taxon>Burkholderiales</taxon>
        <taxon>Alcaligenaceae</taxon>
        <taxon>Bordetella</taxon>
    </lineage>
</organism>
<comment type="caution">
    <text evidence="1">The sequence shown here is derived from an EMBL/GenBank/DDBJ whole genome shotgun (WGS) entry which is preliminary data.</text>
</comment>